<comment type="caution">
    <text evidence="5">The sequence shown here is derived from an EMBL/GenBank/DDBJ whole genome shotgun (WGS) entry which is preliminary data.</text>
</comment>
<evidence type="ECO:0000256" key="3">
    <source>
        <dbReference type="PROSITE-ProRule" id="PRU00267"/>
    </source>
</evidence>
<feature type="domain" description="HMG box" evidence="4">
    <location>
        <begin position="78"/>
        <end position="149"/>
    </location>
</feature>
<dbReference type="Gene3D" id="3.40.50.150">
    <property type="entry name" value="Vaccinia Virus protein VP39"/>
    <property type="match status" value="1"/>
</dbReference>
<organism evidence="5 6">
    <name type="scientific">Ambispora gerdemannii</name>
    <dbReference type="NCBI Taxonomy" id="144530"/>
    <lineage>
        <taxon>Eukaryota</taxon>
        <taxon>Fungi</taxon>
        <taxon>Fungi incertae sedis</taxon>
        <taxon>Mucoromycota</taxon>
        <taxon>Glomeromycotina</taxon>
        <taxon>Glomeromycetes</taxon>
        <taxon>Archaeosporales</taxon>
        <taxon>Ambisporaceae</taxon>
        <taxon>Ambispora</taxon>
    </lineage>
</organism>
<evidence type="ECO:0000313" key="5">
    <source>
        <dbReference type="EMBL" id="CAG8538910.1"/>
    </source>
</evidence>
<dbReference type="AlphaFoldDB" id="A0A9N9AN91"/>
<dbReference type="Pfam" id="PF00505">
    <property type="entry name" value="HMG_box"/>
    <property type="match status" value="1"/>
</dbReference>
<keyword evidence="1 3" id="KW-0238">DNA-binding</keyword>
<dbReference type="PANTHER" id="PTHR10270:SF161">
    <property type="entry name" value="SEX-DETERMINING REGION Y PROTEIN"/>
    <property type="match status" value="1"/>
</dbReference>
<dbReference type="PANTHER" id="PTHR10270">
    <property type="entry name" value="SOX TRANSCRIPTION FACTOR"/>
    <property type="match status" value="1"/>
</dbReference>
<dbReference type="SUPFAM" id="SSF47095">
    <property type="entry name" value="HMG-box"/>
    <property type="match status" value="1"/>
</dbReference>
<dbReference type="SUPFAM" id="SSF53335">
    <property type="entry name" value="S-adenosyl-L-methionine-dependent methyltransferases"/>
    <property type="match status" value="1"/>
</dbReference>
<feature type="DNA-binding region" description="HMG box" evidence="3">
    <location>
        <begin position="78"/>
        <end position="149"/>
    </location>
</feature>
<evidence type="ECO:0000313" key="6">
    <source>
        <dbReference type="Proteomes" id="UP000789831"/>
    </source>
</evidence>
<dbReference type="GO" id="GO:0000978">
    <property type="term" value="F:RNA polymerase II cis-regulatory region sequence-specific DNA binding"/>
    <property type="evidence" value="ECO:0007669"/>
    <property type="project" value="TreeGrafter"/>
</dbReference>
<dbReference type="EMBL" id="CAJVPL010000900">
    <property type="protein sequence ID" value="CAG8538910.1"/>
    <property type="molecule type" value="Genomic_DNA"/>
</dbReference>
<evidence type="ECO:0000256" key="2">
    <source>
        <dbReference type="ARBA" id="ARBA00023163"/>
    </source>
</evidence>
<proteinExistence type="predicted"/>
<dbReference type="InterPro" id="IPR050140">
    <property type="entry name" value="SRY-related_HMG-box_TF-like"/>
</dbReference>
<keyword evidence="2" id="KW-0804">Transcription</keyword>
<protein>
    <submittedName>
        <fullName evidence="5">7893_t:CDS:1</fullName>
    </submittedName>
</protein>
<dbReference type="SMART" id="SM00398">
    <property type="entry name" value="HMG"/>
    <property type="match status" value="1"/>
</dbReference>
<dbReference type="GO" id="GO:0001228">
    <property type="term" value="F:DNA-binding transcription activator activity, RNA polymerase II-specific"/>
    <property type="evidence" value="ECO:0007669"/>
    <property type="project" value="TreeGrafter"/>
</dbReference>
<reference evidence="5" key="1">
    <citation type="submission" date="2021-06" db="EMBL/GenBank/DDBJ databases">
        <authorList>
            <person name="Kallberg Y."/>
            <person name="Tangrot J."/>
            <person name="Rosling A."/>
        </authorList>
    </citation>
    <scope>NUCLEOTIDE SEQUENCE</scope>
    <source>
        <strain evidence="5">MT106</strain>
    </source>
</reference>
<dbReference type="InterPro" id="IPR041698">
    <property type="entry name" value="Methyltransf_25"/>
</dbReference>
<evidence type="ECO:0000259" key="4">
    <source>
        <dbReference type="PROSITE" id="PS50118"/>
    </source>
</evidence>
<keyword evidence="6" id="KW-1185">Reference proteome</keyword>
<dbReference type="InterPro" id="IPR036910">
    <property type="entry name" value="HMG_box_dom_sf"/>
</dbReference>
<dbReference type="Pfam" id="PF13649">
    <property type="entry name" value="Methyltransf_25"/>
    <property type="match status" value="1"/>
</dbReference>
<dbReference type="PROSITE" id="PS50118">
    <property type="entry name" value="HMG_BOX_2"/>
    <property type="match status" value="1"/>
</dbReference>
<dbReference type="InterPro" id="IPR029063">
    <property type="entry name" value="SAM-dependent_MTases_sf"/>
</dbReference>
<dbReference type="GO" id="GO:0005634">
    <property type="term" value="C:nucleus"/>
    <property type="evidence" value="ECO:0007669"/>
    <property type="project" value="UniProtKB-UniRule"/>
</dbReference>
<dbReference type="SUPFAM" id="SSF49695">
    <property type="entry name" value="gamma-Crystallin-like"/>
    <property type="match status" value="1"/>
</dbReference>
<gene>
    <name evidence="5" type="ORF">AGERDE_LOCUS6085</name>
</gene>
<sequence length="568" mass="64053">MPKINSNNIISSVRHLSASYPPNDNNNNNNDLASVNHRFLDELISKIEPLIKNKVDQYTNLSLLDLITPKAKSRKGKTPRPQNPFVLYRRNVQAKLIRAYGKEIGGDLATISKAAAESWKKESAEVHKIFEFIANLAKAVHEEVFPNYVYKPKKRRTKGPIYDMDDDEKELLLNVSQSYQNLCASNVSSVDNYHHFYSDNSQYSNCPCHIAPQSSIIGLPPIHNNLNNNVYLPPLKMNSQKTSSPLIHLPSISQSNSNNSNSYLTATTNVPTENESYVVLMAARFYQCANFTGPYVEVISPEPRCQTFELSTTVSSVKATSAKLIVQYYSHPNCCGREMLKTVGDESNFKKSLNILSESLGDYEKQPKSLDSNRKLFEPNGKDKFERASNIDEIFYLVKQNWGNNFSAPMKQILESGANVLDVSCGPGMWVLEMASDYTNSTFTGIDEDNCYPTGTKPINASFCHMSSTKQLLIREETFDYVHYCEIEAEPHNLPIIVKELRRVTKINGWVELLVNGSGHNAVKILGKAHFSDVNFDQRPIYDHGYSASDTNEREKAILTRIYAKRVS</sequence>
<name>A0A9N9AN91_9GLOM</name>
<dbReference type="Proteomes" id="UP000789831">
    <property type="component" value="Unassembled WGS sequence"/>
</dbReference>
<dbReference type="Gene3D" id="1.10.30.10">
    <property type="entry name" value="High mobility group box domain"/>
    <property type="match status" value="1"/>
</dbReference>
<dbReference type="OrthoDB" id="2013972at2759"/>
<dbReference type="CDD" id="cd01389">
    <property type="entry name" value="HMG-box_ROX1-like"/>
    <property type="match status" value="1"/>
</dbReference>
<accession>A0A9N9AN91</accession>
<dbReference type="GO" id="GO:0030154">
    <property type="term" value="P:cell differentiation"/>
    <property type="evidence" value="ECO:0007669"/>
    <property type="project" value="TreeGrafter"/>
</dbReference>
<evidence type="ECO:0000256" key="1">
    <source>
        <dbReference type="ARBA" id="ARBA00023125"/>
    </source>
</evidence>
<dbReference type="InterPro" id="IPR009071">
    <property type="entry name" value="HMG_box_dom"/>
</dbReference>
<dbReference type="InterPro" id="IPR011024">
    <property type="entry name" value="G_crystallin-like"/>
</dbReference>
<keyword evidence="3" id="KW-0539">Nucleus</keyword>